<dbReference type="InterPro" id="IPR054722">
    <property type="entry name" value="PolX-like_BBD"/>
</dbReference>
<protein>
    <recommendedName>
        <fullName evidence="1">Retrovirus-related Pol polyprotein from transposon TNT 1-94-like beta-barrel domain-containing protein</fullName>
    </recommendedName>
</protein>
<keyword evidence="3" id="KW-1185">Reference proteome</keyword>
<dbReference type="OrthoDB" id="2596766at2759"/>
<reference evidence="2 3" key="1">
    <citation type="journal article" date="2018" name="Mol. Plant">
        <title>The genome of Artemisia annua provides insight into the evolution of Asteraceae family and artemisinin biosynthesis.</title>
        <authorList>
            <person name="Shen Q."/>
            <person name="Zhang L."/>
            <person name="Liao Z."/>
            <person name="Wang S."/>
            <person name="Yan T."/>
            <person name="Shi P."/>
            <person name="Liu M."/>
            <person name="Fu X."/>
            <person name="Pan Q."/>
            <person name="Wang Y."/>
            <person name="Lv Z."/>
            <person name="Lu X."/>
            <person name="Zhang F."/>
            <person name="Jiang W."/>
            <person name="Ma Y."/>
            <person name="Chen M."/>
            <person name="Hao X."/>
            <person name="Li L."/>
            <person name="Tang Y."/>
            <person name="Lv G."/>
            <person name="Zhou Y."/>
            <person name="Sun X."/>
            <person name="Brodelius P.E."/>
            <person name="Rose J.K.C."/>
            <person name="Tang K."/>
        </authorList>
    </citation>
    <scope>NUCLEOTIDE SEQUENCE [LARGE SCALE GENOMIC DNA]</scope>
    <source>
        <strain evidence="3">cv. Huhao1</strain>
        <tissue evidence="2">Leaf</tissue>
    </source>
</reference>
<comment type="caution">
    <text evidence="2">The sequence shown here is derived from an EMBL/GenBank/DDBJ whole genome shotgun (WGS) entry which is preliminary data.</text>
</comment>
<dbReference type="PANTHER" id="PTHR47592:SF27">
    <property type="entry name" value="OS08G0421700 PROTEIN"/>
    <property type="match status" value="1"/>
</dbReference>
<name>A0A2U1Q763_ARTAN</name>
<gene>
    <name evidence="2" type="ORF">CTI12_AA044790</name>
</gene>
<feature type="domain" description="Retrovirus-related Pol polyprotein from transposon TNT 1-94-like beta-barrel" evidence="1">
    <location>
        <begin position="33"/>
        <end position="113"/>
    </location>
</feature>
<proteinExistence type="predicted"/>
<dbReference type="Proteomes" id="UP000245207">
    <property type="component" value="Unassembled WGS sequence"/>
</dbReference>
<organism evidence="2 3">
    <name type="scientific">Artemisia annua</name>
    <name type="common">Sweet wormwood</name>
    <dbReference type="NCBI Taxonomy" id="35608"/>
    <lineage>
        <taxon>Eukaryota</taxon>
        <taxon>Viridiplantae</taxon>
        <taxon>Streptophyta</taxon>
        <taxon>Embryophyta</taxon>
        <taxon>Tracheophyta</taxon>
        <taxon>Spermatophyta</taxon>
        <taxon>Magnoliopsida</taxon>
        <taxon>eudicotyledons</taxon>
        <taxon>Gunneridae</taxon>
        <taxon>Pentapetalae</taxon>
        <taxon>asterids</taxon>
        <taxon>campanulids</taxon>
        <taxon>Asterales</taxon>
        <taxon>Asteraceae</taxon>
        <taxon>Asteroideae</taxon>
        <taxon>Anthemideae</taxon>
        <taxon>Artemisiinae</taxon>
        <taxon>Artemisia</taxon>
    </lineage>
</organism>
<evidence type="ECO:0000313" key="2">
    <source>
        <dbReference type="EMBL" id="PWA93762.1"/>
    </source>
</evidence>
<evidence type="ECO:0000259" key="1">
    <source>
        <dbReference type="Pfam" id="PF22936"/>
    </source>
</evidence>
<dbReference type="Pfam" id="PF22936">
    <property type="entry name" value="Pol_BBD"/>
    <property type="match status" value="1"/>
</dbReference>
<dbReference type="EMBL" id="PKPP01000359">
    <property type="protein sequence ID" value="PWA93762.1"/>
    <property type="molecule type" value="Genomic_DNA"/>
</dbReference>
<dbReference type="PANTHER" id="PTHR47592">
    <property type="entry name" value="PBF68 PROTEIN"/>
    <property type="match status" value="1"/>
</dbReference>
<evidence type="ECO:0000313" key="3">
    <source>
        <dbReference type="Proteomes" id="UP000245207"/>
    </source>
</evidence>
<dbReference type="AlphaFoldDB" id="A0A2U1Q763"/>
<sequence length="261" mass="28949">MDIPHSKATRTEKVVLKAIIGCGTRSNNKAQGWYLNCGSSEHVCYSRDMFVDYNPMRDHEVILDNDDHLDVAGIGTVVIRFDTQKVLTLSNVLHIPQISKCYVSVAKLDDLGYIMSFVDGIGVITKSDEVIGKGYNLGNTVYRLRLRGDPPVRRVIANEHPGAMRDHEATLDNDDHAEVARIGISALKFSPDKANDSGFSVTFGGGQCVIKQGDVVIQKGYKDDVLYKMDFMKEPPTHAKVVHHEKIGLLMGNEHPRVDQS</sequence>
<accession>A0A2U1Q763</accession>